<dbReference type="PROSITE" id="PS50102">
    <property type="entry name" value="RRM"/>
    <property type="match status" value="1"/>
</dbReference>
<dbReference type="Proteomes" id="UP000322873">
    <property type="component" value="Unassembled WGS sequence"/>
</dbReference>
<dbReference type="InterPro" id="IPR012677">
    <property type="entry name" value="Nucleotide-bd_a/b_plait_sf"/>
</dbReference>
<keyword evidence="1 2" id="KW-0694">RNA-binding</keyword>
<evidence type="ECO:0000313" key="5">
    <source>
        <dbReference type="EMBL" id="KAA8565976.1"/>
    </source>
</evidence>
<comment type="caution">
    <text evidence="5">The sequence shown here is derived from an EMBL/GenBank/DDBJ whole genome shotgun (WGS) entry which is preliminary data.</text>
</comment>
<dbReference type="GO" id="GO:0003729">
    <property type="term" value="F:mRNA binding"/>
    <property type="evidence" value="ECO:0007669"/>
    <property type="project" value="TreeGrafter"/>
</dbReference>
<feature type="compositionally biased region" description="Basic and acidic residues" evidence="3">
    <location>
        <begin position="484"/>
        <end position="500"/>
    </location>
</feature>
<evidence type="ECO:0000259" key="4">
    <source>
        <dbReference type="PROSITE" id="PS50102"/>
    </source>
</evidence>
<dbReference type="Pfam" id="PF00076">
    <property type="entry name" value="RRM_1"/>
    <property type="match status" value="1"/>
</dbReference>
<dbReference type="EMBL" id="VICG01000013">
    <property type="protein sequence ID" value="KAA8565976.1"/>
    <property type="molecule type" value="Genomic_DNA"/>
</dbReference>
<dbReference type="AlphaFoldDB" id="A0A5M9JE58"/>
<reference evidence="5 6" key="1">
    <citation type="submission" date="2019-06" db="EMBL/GenBank/DDBJ databases">
        <title>Genome Sequence of the Brown Rot Fungal Pathogen Monilinia fructicola.</title>
        <authorList>
            <person name="De Miccolis Angelini R.M."/>
            <person name="Landi L."/>
            <person name="Abate D."/>
            <person name="Pollastro S."/>
            <person name="Romanazzi G."/>
            <person name="Faretra F."/>
        </authorList>
    </citation>
    <scope>NUCLEOTIDE SEQUENCE [LARGE SCALE GENOMIC DNA]</scope>
    <source>
        <strain evidence="5 6">Mfrc123</strain>
    </source>
</reference>
<dbReference type="GO" id="GO:0005634">
    <property type="term" value="C:nucleus"/>
    <property type="evidence" value="ECO:0007669"/>
    <property type="project" value="TreeGrafter"/>
</dbReference>
<dbReference type="InterPro" id="IPR051229">
    <property type="entry name" value="ALYREF_mRNA_export"/>
</dbReference>
<evidence type="ECO:0000313" key="6">
    <source>
        <dbReference type="Proteomes" id="UP000322873"/>
    </source>
</evidence>
<evidence type="ECO:0000256" key="1">
    <source>
        <dbReference type="ARBA" id="ARBA00022884"/>
    </source>
</evidence>
<gene>
    <name evidence="5" type="ORF">EYC84_009781</name>
</gene>
<feature type="compositionally biased region" description="Polar residues" evidence="3">
    <location>
        <begin position="441"/>
        <end position="457"/>
    </location>
</feature>
<sequence>MLLIVIYHILEVNAVEEPKQTWRADELGMQSRCGEYDDLLSYGGRYVIDSKKSGQKGHLYIAGKLCGTHLVIPFNIMIPLEPAYRSYSPHACAESQSRAPYYMNVETWIANQCNDWGVQSIEQCGNPTKAFPISLSYGRRECVVIPPSQLLPNSFQNHQGTNKQTNNFDTIHQHIETSTPHLHSFIRSSINKLFKQANYFSSATPTNLGNRKYLCHYNITFRRPLSHPYHLRKRLINLYSVNIFSCYLNLTLRTISSPLSLLSKKPNFTMSSDKLGQSLDEILATQRATGTGRGGRGNGRRGGRASGGRNATAAPVGGVSKSKKPIKGSTKATPTGPSGGNVPSRIVVSNLPYDVTEQQIKEYFHEAKLHTKTVQLVYGPNGVSRGEANITFHRPGDAAAAVSRLNGVKVDNRALRVQLLVDAQAAAVFEEKVAKKLMDRISTTPKSQPKSAVPNKSNGKDQGAKRGGKRGSRGGSNTARPTKKTAEETRFGDGRLLGERKCRRSRGRW</sequence>
<dbReference type="InterPro" id="IPR035979">
    <property type="entry name" value="RBD_domain_sf"/>
</dbReference>
<dbReference type="VEuPathDB" id="FungiDB:MFRU_022g00480"/>
<evidence type="ECO:0000256" key="2">
    <source>
        <dbReference type="PROSITE-ProRule" id="PRU00176"/>
    </source>
</evidence>
<proteinExistence type="predicted"/>
<keyword evidence="6" id="KW-1185">Reference proteome</keyword>
<dbReference type="SUPFAM" id="SSF54928">
    <property type="entry name" value="RNA-binding domain, RBD"/>
    <property type="match status" value="1"/>
</dbReference>
<dbReference type="PANTHER" id="PTHR19965:SF35">
    <property type="entry name" value="RNA ANNEALING PROTEIN YRA1"/>
    <property type="match status" value="1"/>
</dbReference>
<dbReference type="Gene3D" id="3.30.70.330">
    <property type="match status" value="1"/>
</dbReference>
<evidence type="ECO:0000256" key="3">
    <source>
        <dbReference type="SAM" id="MobiDB-lite"/>
    </source>
</evidence>
<dbReference type="PANTHER" id="PTHR19965">
    <property type="entry name" value="RNA AND EXPORT FACTOR BINDING PROTEIN"/>
    <property type="match status" value="1"/>
</dbReference>
<name>A0A5M9JE58_MONFR</name>
<organism evidence="5 6">
    <name type="scientific">Monilinia fructicola</name>
    <name type="common">Brown rot fungus</name>
    <name type="synonym">Ciboria fructicola</name>
    <dbReference type="NCBI Taxonomy" id="38448"/>
    <lineage>
        <taxon>Eukaryota</taxon>
        <taxon>Fungi</taxon>
        <taxon>Dikarya</taxon>
        <taxon>Ascomycota</taxon>
        <taxon>Pezizomycotina</taxon>
        <taxon>Leotiomycetes</taxon>
        <taxon>Helotiales</taxon>
        <taxon>Sclerotiniaceae</taxon>
        <taxon>Monilinia</taxon>
    </lineage>
</organism>
<protein>
    <recommendedName>
        <fullName evidence="4">RRM domain-containing protein</fullName>
    </recommendedName>
</protein>
<feature type="region of interest" description="Disordered" evidence="3">
    <location>
        <begin position="440"/>
        <end position="509"/>
    </location>
</feature>
<dbReference type="InterPro" id="IPR000504">
    <property type="entry name" value="RRM_dom"/>
</dbReference>
<accession>A0A5M9JE58</accession>
<feature type="region of interest" description="Disordered" evidence="3">
    <location>
        <begin position="286"/>
        <end position="344"/>
    </location>
</feature>
<dbReference type="SMART" id="SM00360">
    <property type="entry name" value="RRM"/>
    <property type="match status" value="1"/>
</dbReference>
<feature type="domain" description="RRM" evidence="4">
    <location>
        <begin position="344"/>
        <end position="422"/>
    </location>
</feature>